<dbReference type="PANTHER" id="PTHR11946:SF109">
    <property type="entry name" value="VALINE--TRNA LIGASE"/>
    <property type="match status" value="1"/>
</dbReference>
<evidence type="ECO:0000256" key="6">
    <source>
        <dbReference type="ARBA" id="ARBA00022741"/>
    </source>
</evidence>
<evidence type="ECO:0000313" key="16">
    <source>
        <dbReference type="Proteomes" id="UP000235965"/>
    </source>
</evidence>
<reference evidence="15 16" key="1">
    <citation type="submission" date="2017-12" db="EMBL/GenBank/DDBJ databases">
        <title>Hemimetabolous genomes reveal molecular basis of termite eusociality.</title>
        <authorList>
            <person name="Harrison M.C."/>
            <person name="Jongepier E."/>
            <person name="Robertson H.M."/>
            <person name="Arning N."/>
            <person name="Bitard-Feildel T."/>
            <person name="Chao H."/>
            <person name="Childers C.P."/>
            <person name="Dinh H."/>
            <person name="Doddapaneni H."/>
            <person name="Dugan S."/>
            <person name="Gowin J."/>
            <person name="Greiner C."/>
            <person name="Han Y."/>
            <person name="Hu H."/>
            <person name="Hughes D.S.T."/>
            <person name="Huylmans A.-K."/>
            <person name="Kemena C."/>
            <person name="Kremer L.P.M."/>
            <person name="Lee S.L."/>
            <person name="Lopez-Ezquerra A."/>
            <person name="Mallet L."/>
            <person name="Monroy-Kuhn J.M."/>
            <person name="Moser A."/>
            <person name="Murali S.C."/>
            <person name="Muzny D.M."/>
            <person name="Otani S."/>
            <person name="Piulachs M.-D."/>
            <person name="Poelchau M."/>
            <person name="Qu J."/>
            <person name="Schaub F."/>
            <person name="Wada-Katsumata A."/>
            <person name="Worley K.C."/>
            <person name="Xie Q."/>
            <person name="Ylla G."/>
            <person name="Poulsen M."/>
            <person name="Gibbs R.A."/>
            <person name="Schal C."/>
            <person name="Richards S."/>
            <person name="Belles X."/>
            <person name="Korb J."/>
            <person name="Bornberg-Bauer E."/>
        </authorList>
    </citation>
    <scope>NUCLEOTIDE SEQUENCE [LARGE SCALE GENOMIC DNA]</scope>
    <source>
        <tissue evidence="15">Whole body</tissue>
    </source>
</reference>
<comment type="subcellular location">
    <subcellularLocation>
        <location evidence="1">Cytoplasm</location>
    </subcellularLocation>
</comment>
<dbReference type="GO" id="GO:0006438">
    <property type="term" value="P:valyl-tRNA aminoacylation"/>
    <property type="evidence" value="ECO:0007669"/>
    <property type="project" value="InterPro"/>
</dbReference>
<evidence type="ECO:0000256" key="7">
    <source>
        <dbReference type="ARBA" id="ARBA00022840"/>
    </source>
</evidence>
<keyword evidence="8 12" id="KW-0648">Protein biosynthesis</keyword>
<dbReference type="FunFam" id="3.40.50.620:FF:000078">
    <property type="entry name" value="Valine--tRNA ligase, mitochondrial"/>
    <property type="match status" value="1"/>
</dbReference>
<comment type="similarity">
    <text evidence="2 12">Belongs to the class-I aminoacyl-tRNA synthetase family.</text>
</comment>
<evidence type="ECO:0000259" key="14">
    <source>
        <dbReference type="Pfam" id="PF08264"/>
    </source>
</evidence>
<evidence type="ECO:0000256" key="12">
    <source>
        <dbReference type="RuleBase" id="RU363035"/>
    </source>
</evidence>
<organism evidence="15 16">
    <name type="scientific">Cryptotermes secundus</name>
    <dbReference type="NCBI Taxonomy" id="105785"/>
    <lineage>
        <taxon>Eukaryota</taxon>
        <taxon>Metazoa</taxon>
        <taxon>Ecdysozoa</taxon>
        <taxon>Arthropoda</taxon>
        <taxon>Hexapoda</taxon>
        <taxon>Insecta</taxon>
        <taxon>Pterygota</taxon>
        <taxon>Neoptera</taxon>
        <taxon>Polyneoptera</taxon>
        <taxon>Dictyoptera</taxon>
        <taxon>Blattodea</taxon>
        <taxon>Blattoidea</taxon>
        <taxon>Termitoidae</taxon>
        <taxon>Kalotermitidae</taxon>
        <taxon>Cryptotermitinae</taxon>
        <taxon>Cryptotermes</taxon>
    </lineage>
</organism>
<dbReference type="PROSITE" id="PS00178">
    <property type="entry name" value="AA_TRNA_LIGASE_I"/>
    <property type="match status" value="1"/>
</dbReference>
<dbReference type="Pfam" id="PF00133">
    <property type="entry name" value="tRNA-synt_1"/>
    <property type="match status" value="1"/>
</dbReference>
<keyword evidence="6 12" id="KW-0547">Nucleotide-binding</keyword>
<dbReference type="InterPro" id="IPR014729">
    <property type="entry name" value="Rossmann-like_a/b/a_fold"/>
</dbReference>
<dbReference type="FunFam" id="3.40.50.620:FF:000020">
    <property type="entry name" value="Valine--tRNA ligase, mitochondrial"/>
    <property type="match status" value="1"/>
</dbReference>
<dbReference type="Pfam" id="PF08264">
    <property type="entry name" value="Anticodon_1"/>
    <property type="match status" value="1"/>
</dbReference>
<evidence type="ECO:0000259" key="13">
    <source>
        <dbReference type="Pfam" id="PF00133"/>
    </source>
</evidence>
<dbReference type="InterPro" id="IPR033705">
    <property type="entry name" value="Anticodon_Ia_Val"/>
</dbReference>
<dbReference type="CDD" id="cd00817">
    <property type="entry name" value="ValRS_core"/>
    <property type="match status" value="1"/>
</dbReference>
<dbReference type="InParanoid" id="A0A2J7PW29"/>
<dbReference type="HAMAP" id="MF_02004">
    <property type="entry name" value="Val_tRNA_synth_type1"/>
    <property type="match status" value="1"/>
</dbReference>
<dbReference type="GO" id="GO:0005829">
    <property type="term" value="C:cytosol"/>
    <property type="evidence" value="ECO:0007669"/>
    <property type="project" value="TreeGrafter"/>
</dbReference>
<keyword evidence="5 12" id="KW-0436">Ligase</keyword>
<dbReference type="STRING" id="105785.A0A2J7PW29"/>
<dbReference type="FunFam" id="3.90.740.10:FF:000005">
    <property type="entry name" value="Valine--tRNA ligase, mitochondrial"/>
    <property type="match status" value="1"/>
</dbReference>
<evidence type="ECO:0000256" key="10">
    <source>
        <dbReference type="ARBA" id="ARBA00029936"/>
    </source>
</evidence>
<dbReference type="NCBIfam" id="NF004349">
    <property type="entry name" value="PRK05729.1"/>
    <property type="match status" value="1"/>
</dbReference>
<sequence length="1019" mass="115605">MGCRDVISKCRIFNTCKEYLLFKAVYKAHECQIRYCSDRCATTDTNRIVKGASSRFSAVYNPKDVESSWYNWWEKQGYFLPNTAATAKPYSMVLPPPNVTGSLHLGHALTCTIQDVLARWHRMLGHSVVWVPGMDHAGIATQVVVEKKLWQEQKLTRHDIGRDRFMEEVWRWKEEKGKLIAAQLRRLGLSLDWSKEMFTLDPVQSEAVTEGFVRLFDADLIYRANSLVNWSCCLQSAISDIEVNFKEVKGATAINVPGYVEPVEFGVLTNFAYKLCDRDGEIVVSTTRPETMLGDTAVAVHPLDSRYKSLIGEHVWHPFREQRIPVICDDFVDPDLGTGAVKITPAHDSVDFEVGKRHNLEMVSVINEKGELNEKCGVFSNLKRFEGRKCIVEQLAALDLLRGKQNHTMKVPFCSRSGDVIELLVKPQWFVNVNEMAYRALRAVQEGELKIDPPEFEKTWYDWLHDVRDWCVSRQLWWGHQIPAYECSSIMNLQSSIWVAARSVDEARHKAARRLNVLESDILSVRQDVDVLDTWFSSALFPFSALGWPEKTDKYYPLTLMETGHDILFFWVARMVMLGAQLTGQLPFKNILLHGIICDSQGRKMSKSLGNVVFPEDIISGISLEDLNLQAHKHFESGLLSASELEKTLDGQMKMFPKGIAECGADALRFTLCSANIKSHFITFDVQQCHANKLFCNKIWQASKYTRMHLERFPAALCCDLDTSRGDLSKLDRWILSRLAHMVSEVNKALGTSDFHFATSALKTFLYSEFCDIYLETTKPVVKGPDVQAAVMACRTLLGCLDTAIHALSPFMPFVTEELYQHLPHLEGHHCSESIIVAPYPTSQQWEVWRDVNLENEVQLMINMISAVRRLKTRHSIRDKPEVHIVTSSALEQEVYSEHLLVMKALAGCGDIVLSAYESPVQRDSCVSEAVGPSGCVHLVVKRSVAASQEDAQACKQEETLMKELVKMTNITSASGYKSKAPRHVQEAHSLKIQSLRNELRCVRELRDSLRRQVNNTDS</sequence>
<dbReference type="CDD" id="cd07962">
    <property type="entry name" value="Anticodon_Ia_Val"/>
    <property type="match status" value="1"/>
</dbReference>
<dbReference type="GO" id="GO:0002161">
    <property type="term" value="F:aminoacyl-tRNA deacylase activity"/>
    <property type="evidence" value="ECO:0007669"/>
    <property type="project" value="InterPro"/>
</dbReference>
<feature type="domain" description="Aminoacyl-tRNA synthetase class Ia" evidence="13">
    <location>
        <begin position="69"/>
        <end position="677"/>
    </location>
</feature>
<comment type="caution">
    <text evidence="15">The sequence shown here is derived from an EMBL/GenBank/DDBJ whole genome shotgun (WGS) entry which is preliminary data.</text>
</comment>
<keyword evidence="4" id="KW-0963">Cytoplasm</keyword>
<evidence type="ECO:0000256" key="5">
    <source>
        <dbReference type="ARBA" id="ARBA00022598"/>
    </source>
</evidence>
<dbReference type="GO" id="GO:0005524">
    <property type="term" value="F:ATP binding"/>
    <property type="evidence" value="ECO:0007669"/>
    <property type="project" value="UniProtKB-KW"/>
</dbReference>
<proteinExistence type="inferred from homology"/>
<keyword evidence="7 12" id="KW-0067">ATP-binding</keyword>
<evidence type="ECO:0000256" key="2">
    <source>
        <dbReference type="ARBA" id="ARBA00005594"/>
    </source>
</evidence>
<evidence type="ECO:0000256" key="3">
    <source>
        <dbReference type="ARBA" id="ARBA00013169"/>
    </source>
</evidence>
<dbReference type="InterPro" id="IPR009080">
    <property type="entry name" value="tRNAsynth_Ia_anticodon-bd"/>
</dbReference>
<dbReference type="PANTHER" id="PTHR11946">
    <property type="entry name" value="VALYL-TRNA SYNTHETASES"/>
    <property type="match status" value="1"/>
</dbReference>
<keyword evidence="16" id="KW-1185">Reference proteome</keyword>
<evidence type="ECO:0000256" key="1">
    <source>
        <dbReference type="ARBA" id="ARBA00004496"/>
    </source>
</evidence>
<dbReference type="Gene3D" id="1.10.730.10">
    <property type="entry name" value="Isoleucyl-tRNA Synthetase, Domain 1"/>
    <property type="match status" value="1"/>
</dbReference>
<dbReference type="NCBIfam" id="TIGR00422">
    <property type="entry name" value="valS"/>
    <property type="match status" value="1"/>
</dbReference>
<dbReference type="InterPro" id="IPR002303">
    <property type="entry name" value="Valyl-tRNA_ligase"/>
</dbReference>
<protein>
    <recommendedName>
        <fullName evidence="3">valine--tRNA ligase</fullName>
        <ecNumber evidence="3">6.1.1.9</ecNumber>
    </recommendedName>
    <alternativeName>
        <fullName evidence="10">Valyl-tRNA synthetase</fullName>
    </alternativeName>
</protein>
<feature type="domain" description="Methionyl/Valyl/Leucyl/Isoleucyl-tRNA synthetase anticodon-binding" evidence="14">
    <location>
        <begin position="732"/>
        <end position="884"/>
    </location>
</feature>
<keyword evidence="9 12" id="KW-0030">Aminoacyl-tRNA synthetase</keyword>
<dbReference type="InterPro" id="IPR001412">
    <property type="entry name" value="aa-tRNA-synth_I_CS"/>
</dbReference>
<dbReference type="Proteomes" id="UP000235965">
    <property type="component" value="Unassembled WGS sequence"/>
</dbReference>
<evidence type="ECO:0000256" key="8">
    <source>
        <dbReference type="ARBA" id="ARBA00022917"/>
    </source>
</evidence>
<dbReference type="GO" id="GO:0004832">
    <property type="term" value="F:valine-tRNA ligase activity"/>
    <property type="evidence" value="ECO:0007669"/>
    <property type="project" value="UniProtKB-EC"/>
</dbReference>
<dbReference type="InterPro" id="IPR009008">
    <property type="entry name" value="Val/Leu/Ile-tRNA-synth_edit"/>
</dbReference>
<comment type="catalytic activity">
    <reaction evidence="11">
        <text>tRNA(Val) + L-valine + ATP = L-valyl-tRNA(Val) + AMP + diphosphate</text>
        <dbReference type="Rhea" id="RHEA:10704"/>
        <dbReference type="Rhea" id="RHEA-COMP:9672"/>
        <dbReference type="Rhea" id="RHEA-COMP:9708"/>
        <dbReference type="ChEBI" id="CHEBI:30616"/>
        <dbReference type="ChEBI" id="CHEBI:33019"/>
        <dbReference type="ChEBI" id="CHEBI:57762"/>
        <dbReference type="ChEBI" id="CHEBI:78442"/>
        <dbReference type="ChEBI" id="CHEBI:78537"/>
        <dbReference type="ChEBI" id="CHEBI:456215"/>
        <dbReference type="EC" id="6.1.1.9"/>
    </reaction>
</comment>
<dbReference type="InterPro" id="IPR002300">
    <property type="entry name" value="aa-tRNA-synth_Ia"/>
</dbReference>
<evidence type="ECO:0000256" key="4">
    <source>
        <dbReference type="ARBA" id="ARBA00022490"/>
    </source>
</evidence>
<dbReference type="InterPro" id="IPR013155">
    <property type="entry name" value="M/V/L/I-tRNA-synth_anticd-bd"/>
</dbReference>
<dbReference type="OrthoDB" id="629407at2759"/>
<dbReference type="SUPFAM" id="SSF47323">
    <property type="entry name" value="Anticodon-binding domain of a subclass of class I aminoacyl-tRNA synthetases"/>
    <property type="match status" value="1"/>
</dbReference>
<dbReference type="Gene3D" id="3.40.50.620">
    <property type="entry name" value="HUPs"/>
    <property type="match status" value="2"/>
</dbReference>
<name>A0A2J7PW29_9NEOP</name>
<evidence type="ECO:0000313" key="15">
    <source>
        <dbReference type="EMBL" id="PNF20542.1"/>
    </source>
</evidence>
<accession>A0A2J7PW29</accession>
<dbReference type="EMBL" id="NEVH01020938">
    <property type="protein sequence ID" value="PNF20542.1"/>
    <property type="molecule type" value="Genomic_DNA"/>
</dbReference>
<dbReference type="AlphaFoldDB" id="A0A2J7PW29"/>
<evidence type="ECO:0000256" key="11">
    <source>
        <dbReference type="ARBA" id="ARBA00047552"/>
    </source>
</evidence>
<dbReference type="SUPFAM" id="SSF52374">
    <property type="entry name" value="Nucleotidylyl transferase"/>
    <property type="match status" value="1"/>
</dbReference>
<dbReference type="Gene3D" id="3.90.740.10">
    <property type="entry name" value="Valyl/Leucyl/Isoleucyl-tRNA synthetase, editing domain"/>
    <property type="match status" value="1"/>
</dbReference>
<evidence type="ECO:0000256" key="9">
    <source>
        <dbReference type="ARBA" id="ARBA00023146"/>
    </source>
</evidence>
<dbReference type="SUPFAM" id="SSF50677">
    <property type="entry name" value="ValRS/IleRS/LeuRS editing domain"/>
    <property type="match status" value="1"/>
</dbReference>
<dbReference type="PRINTS" id="PR00986">
    <property type="entry name" value="TRNASYNTHVAL"/>
</dbReference>
<dbReference type="EC" id="6.1.1.9" evidence="3"/>
<gene>
    <name evidence="15" type="ORF">B7P43_G05243</name>
</gene>